<dbReference type="SUPFAM" id="SSF53850">
    <property type="entry name" value="Periplasmic binding protein-like II"/>
    <property type="match status" value="1"/>
</dbReference>
<dbReference type="InterPro" id="IPR036388">
    <property type="entry name" value="WH-like_DNA-bd_sf"/>
</dbReference>
<reference evidence="2 3" key="2">
    <citation type="journal article" date="2006" name="J. Microbiol. Methods">
        <title>Genomic flank-sequencing of plasposon insertion sites for rapid identification of functional genes.</title>
        <authorList>
            <person name="Leveau J.H."/>
            <person name="Gerards S."/>
            <person name="Fritsche K."/>
            <person name="Zondag G."/>
            <person name="van Veen J.A."/>
        </authorList>
    </citation>
    <scope>NUCLEOTIDE SEQUENCE [LARGE SCALE GENOMIC DNA]</scope>
    <source>
        <strain evidence="2 3">Ter331</strain>
    </source>
</reference>
<reference evidence="2 3" key="1">
    <citation type="journal article" date="2004" name="Environ. Microbiol.">
        <title>Phylogeny-function analysis of (meta)genomic libraries: screening for expression of ribosomal RNA genes by large-insert library fluorescent in situ hybridization (LIL-FISH).</title>
        <authorList>
            <person name="Leveau J.H."/>
            <person name="Gerards S."/>
            <person name="de Boer W."/>
            <person name="van Veen J.A."/>
        </authorList>
    </citation>
    <scope>NUCLEOTIDE SEQUENCE [LARGE SCALE GENOMIC DNA]</scope>
    <source>
        <strain evidence="2 3">Ter331</strain>
    </source>
</reference>
<dbReference type="HOGENOM" id="CLU_064037_0_0_4"/>
<dbReference type="AlphaFoldDB" id="G0AID1"/>
<dbReference type="Proteomes" id="UP000008392">
    <property type="component" value="Chromosome"/>
</dbReference>
<dbReference type="Pfam" id="PF12727">
    <property type="entry name" value="PBP_like"/>
    <property type="match status" value="1"/>
</dbReference>
<dbReference type="PANTHER" id="PTHR38431:SF1">
    <property type="entry name" value="BLL2305 PROTEIN"/>
    <property type="match status" value="1"/>
</dbReference>
<reference evidence="2 3" key="3">
    <citation type="journal article" date="2008" name="FEMS Microbiol. Ecol.">
        <title>Identification and characterization of genes underlying chitinolysis in Collimonas fungivorans Ter331.</title>
        <authorList>
            <person name="Fritsche K."/>
            <person name="de Boer W."/>
            <person name="Gerards S."/>
            <person name="van den Berg M."/>
            <person name="van Veen J.A."/>
            <person name="Leveau J.H."/>
        </authorList>
    </citation>
    <scope>NUCLEOTIDE SEQUENCE [LARGE SCALE GENOMIC DNA]</scope>
    <source>
        <strain evidence="2 3">Ter331</strain>
    </source>
</reference>
<evidence type="ECO:0000259" key="1">
    <source>
        <dbReference type="Pfam" id="PF12727"/>
    </source>
</evidence>
<dbReference type="STRING" id="1005048.CFU_0881"/>
<proteinExistence type="predicted"/>
<keyword evidence="3" id="KW-1185">Reference proteome</keyword>
<dbReference type="Gene3D" id="1.10.10.10">
    <property type="entry name" value="Winged helix-like DNA-binding domain superfamily/Winged helix DNA-binding domain"/>
    <property type="match status" value="1"/>
</dbReference>
<organism evidence="2 3">
    <name type="scientific">Collimonas fungivorans (strain Ter331)</name>
    <dbReference type="NCBI Taxonomy" id="1005048"/>
    <lineage>
        <taxon>Bacteria</taxon>
        <taxon>Pseudomonadati</taxon>
        <taxon>Pseudomonadota</taxon>
        <taxon>Betaproteobacteria</taxon>
        <taxon>Burkholderiales</taxon>
        <taxon>Oxalobacteraceae</taxon>
        <taxon>Collimonas</taxon>
    </lineage>
</organism>
<dbReference type="InterPro" id="IPR024370">
    <property type="entry name" value="PBP_domain"/>
</dbReference>
<dbReference type="KEGG" id="cfu:CFU_0881"/>
<reference evidence="2 3" key="5">
    <citation type="journal article" date="2011" name="ISME J.">
        <title>Dual transcriptional profiling of a bacterial/fungal confrontation: Collimonas fungivorans versus Aspergillus niger.</title>
        <authorList>
            <person name="Mela F."/>
            <person name="Fritsche K."/>
            <person name="de Boer W."/>
            <person name="van Veen J.A."/>
            <person name="de Graaff L.H."/>
            <person name="van den Berg M."/>
            <person name="Leveau J.H."/>
        </authorList>
    </citation>
    <scope>NUCLEOTIDE SEQUENCE [LARGE SCALE GENOMIC DNA]</scope>
    <source>
        <strain evidence="2 3">Ter331</strain>
    </source>
</reference>
<dbReference type="SUPFAM" id="SSF46785">
    <property type="entry name" value="Winged helix' DNA-binding domain"/>
    <property type="match status" value="1"/>
</dbReference>
<name>G0AID1_COLFT</name>
<dbReference type="EMBL" id="CP002745">
    <property type="protein sequence ID" value="AEK60714.1"/>
    <property type="molecule type" value="Genomic_DNA"/>
</dbReference>
<dbReference type="RefSeq" id="WP_014004869.1">
    <property type="nucleotide sequence ID" value="NC_015856.1"/>
</dbReference>
<evidence type="ECO:0000313" key="2">
    <source>
        <dbReference type="EMBL" id="AEK60714.1"/>
    </source>
</evidence>
<dbReference type="PANTHER" id="PTHR38431">
    <property type="entry name" value="BLL2305 PROTEIN"/>
    <property type="match status" value="1"/>
</dbReference>
<reference evidence="3" key="6">
    <citation type="submission" date="2011-05" db="EMBL/GenBank/DDBJ databases">
        <title>Complete sequence of Collimonas fungivorans Ter331.</title>
        <authorList>
            <person name="Leveau J.H."/>
        </authorList>
    </citation>
    <scope>NUCLEOTIDE SEQUENCE [LARGE SCALE GENOMIC DNA]</scope>
    <source>
        <strain evidence="3">Ter331</strain>
    </source>
</reference>
<dbReference type="eggNOG" id="COG1910">
    <property type="taxonomic scope" value="Bacteria"/>
</dbReference>
<dbReference type="eggNOG" id="COG2005">
    <property type="taxonomic scope" value="Bacteria"/>
</dbReference>
<accession>G0AID1</accession>
<evidence type="ECO:0000313" key="3">
    <source>
        <dbReference type="Proteomes" id="UP000008392"/>
    </source>
</evidence>
<feature type="domain" description="PBP" evidence="1">
    <location>
        <begin position="142"/>
        <end position="325"/>
    </location>
</feature>
<sequence length="358" mass="38984">MYKVKIKPHWEISRDAEPPLDTAVLLALLTAIQETGSIANAAKQTGSSYRHAWGLLRDAERMFGHPLISTGRGRGSRLLPLAEKLIWADRRIAARLSPTLETLASELEGELSKTVSGQPQVIRLNASHGFAVAALLNQLNDRRLPVELRYRNSADAVAALARQECDLAGFHVPLGEFEDASVASYSHWLDKDKHCLIHLAVRNQGLMVAPGNPKNIAGLPDLSREGVLFVNRQTGSGTRMLLELMLSRQALSPTAIEGFETAEFTHSAIAAFIASGMADVGFGVQTAAHRFGLDFIPLVRERYFFAVSSAAMKDPLMQQVIAILQSASFRDIVNQLNGYDGSATGEILSLAEAFESLQ</sequence>
<reference evidence="2 3" key="4">
    <citation type="journal article" date="2010" name="Environ. Microbiol.">
        <title>The bacterial genus Collimonas: mycophagy, weathering and other adaptive solutions to life in oligotrophic soil environments.</title>
        <authorList>
            <person name="Leveau J.H."/>
            <person name="Uroz S."/>
            <person name="de Boer W."/>
        </authorList>
    </citation>
    <scope>NUCLEOTIDE SEQUENCE [LARGE SCALE GENOMIC DNA]</scope>
    <source>
        <strain evidence="2 3">Ter331</strain>
    </source>
</reference>
<dbReference type="Gene3D" id="3.40.190.10">
    <property type="entry name" value="Periplasmic binding protein-like II"/>
    <property type="match status" value="1"/>
</dbReference>
<dbReference type="InterPro" id="IPR036390">
    <property type="entry name" value="WH_DNA-bd_sf"/>
</dbReference>
<protein>
    <submittedName>
        <fullName evidence="2">Putative molybdenum-binding protein</fullName>
    </submittedName>
</protein>
<gene>
    <name evidence="2" type="ordered locus">CFU_0881</name>
</gene>